<feature type="domain" description="Response regulatory" evidence="2">
    <location>
        <begin position="12"/>
        <end position="135"/>
    </location>
</feature>
<dbReference type="InterPro" id="IPR011006">
    <property type="entry name" value="CheY-like_superfamily"/>
</dbReference>
<dbReference type="CDD" id="cd17557">
    <property type="entry name" value="REC_Rcp-like"/>
    <property type="match status" value="1"/>
</dbReference>
<dbReference type="SMART" id="SM00448">
    <property type="entry name" value="REC"/>
    <property type="match status" value="1"/>
</dbReference>
<keyword evidence="4" id="KW-1185">Reference proteome</keyword>
<gene>
    <name evidence="3" type="ORF">GCM10008960_30170</name>
</gene>
<evidence type="ECO:0000313" key="3">
    <source>
        <dbReference type="EMBL" id="GGS01448.1"/>
    </source>
</evidence>
<dbReference type="InterPro" id="IPR052893">
    <property type="entry name" value="TCS_response_regulator"/>
</dbReference>
<dbReference type="EMBL" id="BMQN01000009">
    <property type="protein sequence ID" value="GGS01448.1"/>
    <property type="molecule type" value="Genomic_DNA"/>
</dbReference>
<dbReference type="PROSITE" id="PS50110">
    <property type="entry name" value="RESPONSE_REGULATORY"/>
    <property type="match status" value="1"/>
</dbReference>
<evidence type="ECO:0000256" key="1">
    <source>
        <dbReference type="PROSITE-ProRule" id="PRU00169"/>
    </source>
</evidence>
<dbReference type="RefSeq" id="WP_189073996.1">
    <property type="nucleotide sequence ID" value="NZ_BMQN01000009.1"/>
</dbReference>
<accession>A0ABQ2S805</accession>
<dbReference type="InterPro" id="IPR001789">
    <property type="entry name" value="Sig_transdc_resp-reg_receiver"/>
</dbReference>
<feature type="modified residue" description="4-aspartylphosphate" evidence="1">
    <location>
        <position position="68"/>
    </location>
</feature>
<organism evidence="3 4">
    <name type="scientific">Deinococcus sedimenti</name>
    <dbReference type="NCBI Taxonomy" id="1867090"/>
    <lineage>
        <taxon>Bacteria</taxon>
        <taxon>Thermotogati</taxon>
        <taxon>Deinococcota</taxon>
        <taxon>Deinococci</taxon>
        <taxon>Deinococcales</taxon>
        <taxon>Deinococcaceae</taxon>
        <taxon>Deinococcus</taxon>
    </lineage>
</organism>
<reference evidence="4" key="1">
    <citation type="journal article" date="2019" name="Int. J. Syst. Evol. Microbiol.">
        <title>The Global Catalogue of Microorganisms (GCM) 10K type strain sequencing project: providing services to taxonomists for standard genome sequencing and annotation.</title>
        <authorList>
            <consortium name="The Broad Institute Genomics Platform"/>
            <consortium name="The Broad Institute Genome Sequencing Center for Infectious Disease"/>
            <person name="Wu L."/>
            <person name="Ma J."/>
        </authorList>
    </citation>
    <scope>NUCLEOTIDE SEQUENCE [LARGE SCALE GENOMIC DNA]</scope>
    <source>
        <strain evidence="4">JCM 31405</strain>
    </source>
</reference>
<dbReference type="SUPFAM" id="SSF52172">
    <property type="entry name" value="CheY-like"/>
    <property type="match status" value="1"/>
</dbReference>
<keyword evidence="1" id="KW-0597">Phosphoprotein</keyword>
<name>A0ABQ2S805_9DEIO</name>
<evidence type="ECO:0000259" key="2">
    <source>
        <dbReference type="PROSITE" id="PS50110"/>
    </source>
</evidence>
<dbReference type="Proteomes" id="UP000644548">
    <property type="component" value="Unassembled WGS sequence"/>
</dbReference>
<evidence type="ECO:0000313" key="4">
    <source>
        <dbReference type="Proteomes" id="UP000644548"/>
    </source>
</evidence>
<comment type="caution">
    <text evidence="3">The sequence shown here is derived from an EMBL/GenBank/DDBJ whole genome shotgun (WGS) entry which is preliminary data.</text>
</comment>
<sequence length="155" mass="16980">MTGLGRDRRQLHVLLVDDDPEDRALVAEVVTRLATPVTVHALNDGPGAIAWLSEQAERAQLPDVIMLDIRMPGVSGLEVLRALREDERLRSVPVVMLTTSSNEEDVDASYRLAASGYFVKDPDYAAFARQMQVFAEYWTSVKASGDGPLGARAGR</sequence>
<dbReference type="Gene3D" id="3.40.50.2300">
    <property type="match status" value="1"/>
</dbReference>
<dbReference type="PANTHER" id="PTHR44520:SF2">
    <property type="entry name" value="RESPONSE REGULATOR RCP1"/>
    <property type="match status" value="1"/>
</dbReference>
<protein>
    <submittedName>
        <fullName evidence="3">Response regulator</fullName>
    </submittedName>
</protein>
<dbReference type="PANTHER" id="PTHR44520">
    <property type="entry name" value="RESPONSE REGULATOR RCP1-RELATED"/>
    <property type="match status" value="1"/>
</dbReference>
<proteinExistence type="predicted"/>
<dbReference type="Pfam" id="PF00072">
    <property type="entry name" value="Response_reg"/>
    <property type="match status" value="1"/>
</dbReference>